<dbReference type="KEGG" id="bvk:117238081"/>
<dbReference type="InterPro" id="IPR002557">
    <property type="entry name" value="Chitin-bd_dom"/>
</dbReference>
<keyword evidence="1" id="KW-0472">Membrane</keyword>
<dbReference type="GO" id="GO:0005576">
    <property type="term" value="C:extracellular region"/>
    <property type="evidence" value="ECO:0007669"/>
    <property type="project" value="InterPro"/>
</dbReference>
<feature type="transmembrane region" description="Helical" evidence="1">
    <location>
        <begin position="21"/>
        <end position="45"/>
    </location>
</feature>
<dbReference type="RefSeq" id="XP_033358601.1">
    <property type="nucleotide sequence ID" value="XM_033502710.1"/>
</dbReference>
<dbReference type="Gene3D" id="2.170.140.10">
    <property type="entry name" value="Chitin binding domain"/>
    <property type="match status" value="1"/>
</dbReference>
<feature type="domain" description="Chitin-binding type-2" evidence="2">
    <location>
        <begin position="57"/>
        <end position="115"/>
    </location>
</feature>
<evidence type="ECO:0000256" key="1">
    <source>
        <dbReference type="SAM" id="Phobius"/>
    </source>
</evidence>
<sequence>MKFKILAEILLRKWIEPRREMILTDLFLSFLALVFLVLVAFLIYVNCKSQQSLDAYAQDCELITENQPMIAHRCNCSSFIICTVNPPVLMSCPAGLHFNQKIQVCDYKLSAKCVPETGCPPS</sequence>
<dbReference type="InterPro" id="IPR036508">
    <property type="entry name" value="Chitin-bd_dom_sf"/>
</dbReference>
<evidence type="ECO:0000259" key="2">
    <source>
        <dbReference type="PROSITE" id="PS50940"/>
    </source>
</evidence>
<name>A0A6J3L2C6_9HYME</name>
<dbReference type="AlphaFoldDB" id="A0A6J3L2C6"/>
<organism evidence="3 4">
    <name type="scientific">Bombus vosnesenskii</name>
    <dbReference type="NCBI Taxonomy" id="207650"/>
    <lineage>
        <taxon>Eukaryota</taxon>
        <taxon>Metazoa</taxon>
        <taxon>Ecdysozoa</taxon>
        <taxon>Arthropoda</taxon>
        <taxon>Hexapoda</taxon>
        <taxon>Insecta</taxon>
        <taxon>Pterygota</taxon>
        <taxon>Neoptera</taxon>
        <taxon>Endopterygota</taxon>
        <taxon>Hymenoptera</taxon>
        <taxon>Apocrita</taxon>
        <taxon>Aculeata</taxon>
        <taxon>Apoidea</taxon>
        <taxon>Anthophila</taxon>
        <taxon>Apidae</taxon>
        <taxon>Bombus</taxon>
        <taxon>Pyrobombus</taxon>
    </lineage>
</organism>
<accession>A0A6J3L2C6</accession>
<protein>
    <submittedName>
        <fullName evidence="4">Peritrophin-1-like</fullName>
    </submittedName>
</protein>
<dbReference type="Proteomes" id="UP000504631">
    <property type="component" value="Unplaced"/>
</dbReference>
<evidence type="ECO:0000313" key="4">
    <source>
        <dbReference type="RefSeq" id="XP_033358601.1"/>
    </source>
</evidence>
<dbReference type="SMART" id="SM00494">
    <property type="entry name" value="ChtBD2"/>
    <property type="match status" value="1"/>
</dbReference>
<proteinExistence type="predicted"/>
<keyword evidence="3" id="KW-1185">Reference proteome</keyword>
<dbReference type="GeneID" id="117238081"/>
<dbReference type="SUPFAM" id="SSF57625">
    <property type="entry name" value="Invertebrate chitin-binding proteins"/>
    <property type="match status" value="1"/>
</dbReference>
<dbReference type="GO" id="GO:0008061">
    <property type="term" value="F:chitin binding"/>
    <property type="evidence" value="ECO:0007669"/>
    <property type="project" value="InterPro"/>
</dbReference>
<gene>
    <name evidence="4" type="primary">LOC117238081</name>
</gene>
<keyword evidence="1" id="KW-1133">Transmembrane helix</keyword>
<evidence type="ECO:0000313" key="3">
    <source>
        <dbReference type="Proteomes" id="UP000504631"/>
    </source>
</evidence>
<dbReference type="PROSITE" id="PS50940">
    <property type="entry name" value="CHIT_BIND_II"/>
    <property type="match status" value="1"/>
</dbReference>
<reference evidence="4" key="1">
    <citation type="submission" date="2025-08" db="UniProtKB">
        <authorList>
            <consortium name="RefSeq"/>
        </authorList>
    </citation>
    <scope>IDENTIFICATION</scope>
    <source>
        <tissue evidence="4">Muscle</tissue>
    </source>
</reference>
<keyword evidence="1" id="KW-0812">Transmembrane</keyword>
<dbReference type="Pfam" id="PF01607">
    <property type="entry name" value="CBM_14"/>
    <property type="match status" value="1"/>
</dbReference>